<keyword evidence="1" id="KW-0812">Transmembrane</keyword>
<evidence type="ECO:0000256" key="1">
    <source>
        <dbReference type="SAM" id="Phobius"/>
    </source>
</evidence>
<organism evidence="3 4">
    <name type="scientific">Candidatus Roizmanbacteria bacterium GW2011_GWA2_35_8</name>
    <dbReference type="NCBI Taxonomy" id="1618479"/>
    <lineage>
        <taxon>Bacteria</taxon>
        <taxon>Candidatus Roizmaniibacteriota</taxon>
    </lineage>
</organism>
<gene>
    <name evidence="3" type="ORF">UR89_C0032G0003</name>
</gene>
<protein>
    <submittedName>
        <fullName evidence="3">FG-GAP repeat protein</fullName>
    </submittedName>
</protein>
<keyword evidence="2" id="KW-0732">Signal</keyword>
<name>A0A0G0FFC9_9BACT</name>
<feature type="signal peptide" evidence="2">
    <location>
        <begin position="1"/>
        <end position="23"/>
    </location>
</feature>
<keyword evidence="1" id="KW-1133">Transmembrane helix</keyword>
<keyword evidence="1" id="KW-0472">Membrane</keyword>
<reference evidence="3 4" key="1">
    <citation type="journal article" date="2015" name="Nature">
        <title>rRNA introns, odd ribosomes, and small enigmatic genomes across a large radiation of phyla.</title>
        <authorList>
            <person name="Brown C.T."/>
            <person name="Hug L.A."/>
            <person name="Thomas B.C."/>
            <person name="Sharon I."/>
            <person name="Castelle C.J."/>
            <person name="Singh A."/>
            <person name="Wilkins M.J."/>
            <person name="Williams K.H."/>
            <person name="Banfield J.F."/>
        </authorList>
    </citation>
    <scope>NUCLEOTIDE SEQUENCE [LARGE SCALE GENOMIC DNA]</scope>
</reference>
<dbReference type="Proteomes" id="UP000034536">
    <property type="component" value="Unassembled WGS sequence"/>
</dbReference>
<dbReference type="EMBL" id="LBQX01000032">
    <property type="protein sequence ID" value="KKP86120.1"/>
    <property type="molecule type" value="Genomic_DNA"/>
</dbReference>
<sequence length="253" mass="27193">MKILKISLNFFIFLFFLTTNVNAASLSMSNFVPIIDSGVKDGHIIISTSKGYGLSRQTYEQNIVGVVAQNSAIVFSGQTTANSYPIVSTGKTNVLVSAVNGTIKKGDLVTTSGIVGVGMRATKSGYVLGMALSEYTPKNIKQIGLVQVAMNVHFATLNIKLGDNLLDIFKLSSLATYEQPMTVFKYFIAALIIFASFFFGFFVFGKVAGKGVEALGRNPLASKMIEMGIVMNVIITVVIILSGLGLAMMILRM</sequence>
<evidence type="ECO:0000313" key="3">
    <source>
        <dbReference type="EMBL" id="KKP86120.1"/>
    </source>
</evidence>
<proteinExistence type="predicted"/>
<evidence type="ECO:0000313" key="4">
    <source>
        <dbReference type="Proteomes" id="UP000034536"/>
    </source>
</evidence>
<evidence type="ECO:0000256" key="2">
    <source>
        <dbReference type="SAM" id="SignalP"/>
    </source>
</evidence>
<feature type="transmembrane region" description="Helical" evidence="1">
    <location>
        <begin position="186"/>
        <end position="208"/>
    </location>
</feature>
<dbReference type="AlphaFoldDB" id="A0A0G0FFC9"/>
<comment type="caution">
    <text evidence="3">The sequence shown here is derived from an EMBL/GenBank/DDBJ whole genome shotgun (WGS) entry which is preliminary data.</text>
</comment>
<accession>A0A0G0FFC9</accession>
<feature type="chain" id="PRO_5002532052" evidence="2">
    <location>
        <begin position="24"/>
        <end position="253"/>
    </location>
</feature>
<feature type="transmembrane region" description="Helical" evidence="1">
    <location>
        <begin position="229"/>
        <end position="251"/>
    </location>
</feature>